<dbReference type="RefSeq" id="WP_408163570.1">
    <property type="nucleotide sequence ID" value="NZ_JAQQDB010000042.1"/>
</dbReference>
<gene>
    <name evidence="3" type="ORF">PQR08_31535</name>
</gene>
<feature type="transmembrane region" description="Helical" evidence="2">
    <location>
        <begin position="101"/>
        <end position="120"/>
    </location>
</feature>
<protein>
    <submittedName>
        <fullName evidence="3">Uncharacterized protein</fullName>
    </submittedName>
</protein>
<keyword evidence="2" id="KW-0812">Transmembrane</keyword>
<feature type="compositionally biased region" description="Low complexity" evidence="1">
    <location>
        <begin position="165"/>
        <end position="182"/>
    </location>
</feature>
<keyword evidence="4" id="KW-1185">Reference proteome</keyword>
<organism evidence="3 4">
    <name type="scientific">Caballeronia jiangsuensis</name>
    <dbReference type="NCBI Taxonomy" id="1458357"/>
    <lineage>
        <taxon>Bacteria</taxon>
        <taxon>Pseudomonadati</taxon>
        <taxon>Pseudomonadota</taxon>
        <taxon>Betaproteobacteria</taxon>
        <taxon>Burkholderiales</taxon>
        <taxon>Burkholderiaceae</taxon>
        <taxon>Caballeronia</taxon>
    </lineage>
</organism>
<comment type="caution">
    <text evidence="3">The sequence shown here is derived from an EMBL/GenBank/DDBJ whole genome shotgun (WGS) entry which is preliminary data.</text>
</comment>
<sequence length="567" mass="58728">MNRPEYSLSLDSVICKRCSTVSPAEEDTCPSCGADRQGAIFTSRAETRAPVPVPAQLDIVDWDDSHWLQRLVRRRMLTSYPNFIEPGDAQEQRRKSAHTTIAVLVSGVVASIAVGGYFYARLDDNAPPVSDDPGISVAGSVRDRASGAQGADVARHASLMRPKADSANAQAAAPASSVMAKANHAREEHASGSPSVPVAARATTEAPSVAPRIEPRVVVAASTPASASTLAAAAPVKPSSVPVVARATTEAPPVAPRVEPRVVVATSAPASASTLAAAAPAKPPMPAAPVAHTTANPPSPGIASSAAVAVAKPATPNTTTSTPVAAAAPSIKPATPAIASMQKPEPRVSTTTLTAAAPIPPKPSTQTPTPITRTTEPPRTTPTIAAAEKPAAHPALPVADPLPAAVARSIASLQQALANRDLTTARRHMRGLYASEPRSPEIQQLAAELSRQERARDGAMASARNCVANMDAACALRNARRAVSLDPRNGQTQATLRRALAVQNETNTEYFRQASGIPKPIVPTMTFDGRWTAGSRHPAMSSDDDDSRFTLFGLGVPVTSKGRGDAH</sequence>
<evidence type="ECO:0000313" key="4">
    <source>
        <dbReference type="Proteomes" id="UP001629462"/>
    </source>
</evidence>
<name>A0ABW9CUW2_9BURK</name>
<accession>A0ABW9CUW2</accession>
<reference evidence="3 4" key="1">
    <citation type="journal article" date="2024" name="Chem. Sci.">
        <title>Discovery of megapolipeptins by genome mining of a Burkholderiales bacteria collection.</title>
        <authorList>
            <person name="Paulo B.S."/>
            <person name="Recchia M.J.J."/>
            <person name="Lee S."/>
            <person name="Fergusson C.H."/>
            <person name="Romanowski S.B."/>
            <person name="Hernandez A."/>
            <person name="Krull N."/>
            <person name="Liu D.Y."/>
            <person name="Cavanagh H."/>
            <person name="Bos A."/>
            <person name="Gray C.A."/>
            <person name="Murphy B.T."/>
            <person name="Linington R.G."/>
            <person name="Eustaquio A.S."/>
        </authorList>
    </citation>
    <scope>NUCLEOTIDE SEQUENCE [LARGE SCALE GENOMIC DNA]</scope>
    <source>
        <strain evidence="3 4">RL17-374-BIF-D</strain>
    </source>
</reference>
<dbReference type="Proteomes" id="UP001629462">
    <property type="component" value="Unassembled WGS sequence"/>
</dbReference>
<feature type="compositionally biased region" description="Low complexity" evidence="1">
    <location>
        <begin position="367"/>
        <end position="381"/>
    </location>
</feature>
<proteinExistence type="predicted"/>
<feature type="region of interest" description="Disordered" evidence="1">
    <location>
        <begin position="160"/>
        <end position="199"/>
    </location>
</feature>
<dbReference type="EMBL" id="JAQQDB010000042">
    <property type="protein sequence ID" value="MFM0521960.1"/>
    <property type="molecule type" value="Genomic_DNA"/>
</dbReference>
<feature type="region of interest" description="Disordered" evidence="1">
    <location>
        <begin position="336"/>
        <end position="381"/>
    </location>
</feature>
<feature type="region of interest" description="Disordered" evidence="1">
    <location>
        <begin position="275"/>
        <end position="299"/>
    </location>
</feature>
<keyword evidence="2" id="KW-0472">Membrane</keyword>
<evidence type="ECO:0000256" key="2">
    <source>
        <dbReference type="SAM" id="Phobius"/>
    </source>
</evidence>
<keyword evidence="2" id="KW-1133">Transmembrane helix</keyword>
<evidence type="ECO:0000256" key="1">
    <source>
        <dbReference type="SAM" id="MobiDB-lite"/>
    </source>
</evidence>
<evidence type="ECO:0000313" key="3">
    <source>
        <dbReference type="EMBL" id="MFM0521960.1"/>
    </source>
</evidence>